<dbReference type="PANTHER" id="PTHR46825:SF15">
    <property type="entry name" value="BETA-LACTAMASE-RELATED DOMAIN-CONTAINING PROTEIN"/>
    <property type="match status" value="1"/>
</dbReference>
<dbReference type="Pfam" id="PF00144">
    <property type="entry name" value="Beta-lactamase"/>
    <property type="match status" value="1"/>
</dbReference>
<evidence type="ECO:0000259" key="1">
    <source>
        <dbReference type="Pfam" id="PF00144"/>
    </source>
</evidence>
<keyword evidence="3" id="KW-1185">Reference proteome</keyword>
<organism evidence="2 3">
    <name type="scientific">Alterirhizorhabdus solaris</name>
    <dbReference type="NCBI Taxonomy" id="2529389"/>
    <lineage>
        <taxon>Bacteria</taxon>
        <taxon>Pseudomonadati</taxon>
        <taxon>Pseudomonadota</taxon>
        <taxon>Alphaproteobacteria</taxon>
        <taxon>Sphingomonadales</taxon>
        <taxon>Rhizorhabdaceae</taxon>
        <taxon>Alterirhizorhabdus</taxon>
    </lineage>
</organism>
<dbReference type="OrthoDB" id="119951at2"/>
<name>A0A558R0U3_9SPHN</name>
<dbReference type="EMBL" id="VNIM01000053">
    <property type="protein sequence ID" value="TVV73014.1"/>
    <property type="molecule type" value="Genomic_DNA"/>
</dbReference>
<gene>
    <name evidence="2" type="ORF">FOY91_13065</name>
</gene>
<accession>A0A558R0U3</accession>
<dbReference type="SUPFAM" id="SSF56601">
    <property type="entry name" value="beta-lactamase/transpeptidase-like"/>
    <property type="match status" value="1"/>
</dbReference>
<reference evidence="2 3" key="1">
    <citation type="submission" date="2019-07" db="EMBL/GenBank/DDBJ databases">
        <title>Sphingomonas solaris sp. nov., isolated from a solar panel from Boston, Massachusetts.</title>
        <authorList>
            <person name="Tanner K."/>
            <person name="Pascual J."/>
            <person name="Mancuso C."/>
            <person name="Pereto J."/>
            <person name="Khalil A."/>
            <person name="Vilanova C."/>
        </authorList>
    </citation>
    <scope>NUCLEOTIDE SEQUENCE [LARGE SCALE GENOMIC DNA]</scope>
    <source>
        <strain evidence="2 3">R4DWN</strain>
    </source>
</reference>
<dbReference type="Proteomes" id="UP000318681">
    <property type="component" value="Unassembled WGS sequence"/>
</dbReference>
<dbReference type="Gene3D" id="3.40.710.10">
    <property type="entry name" value="DD-peptidase/beta-lactamase superfamily"/>
    <property type="match status" value="1"/>
</dbReference>
<dbReference type="InterPro" id="IPR001466">
    <property type="entry name" value="Beta-lactam-related"/>
</dbReference>
<dbReference type="AlphaFoldDB" id="A0A558R0U3"/>
<proteinExistence type="predicted"/>
<dbReference type="InterPro" id="IPR012338">
    <property type="entry name" value="Beta-lactam/transpept-like"/>
</dbReference>
<evidence type="ECO:0000313" key="2">
    <source>
        <dbReference type="EMBL" id="TVV73014.1"/>
    </source>
</evidence>
<sequence length="381" mass="41738">MAAPPSVRLTIADGPRAGTAPAKVNYARLDARLARLVEAKDMVGLGVAVVENGELRFVKGYGVTTAGSDDRVTANTVFRWASLSKGVASTLIGKLADEGKLSLQAPVSRFGTSLRLPGGSERVVTVENLLSHRLGIVKNAYDDKLEEGIDPRVIRTALGGLDRYCAPGTCFAYQNVAYDTASEIVRSVTKQSYQDAVKQRLFTPLGMNSASVTRDGLMRAQSWARPHVGRRTVPVDDAYYRVPAAGGINSSVLDLGTWMRAQMGQAKNVLPRRVLDTIHRPRVSTASARKRGTLFDRELTDGWYGLGWRDYQYVGHGIVGHRGAVRGYRSMIAFDPKTRDGVAVLWNSESAKPVAIQLEVLDAMYRRPFKDWLELDTKKKG</sequence>
<protein>
    <submittedName>
        <fullName evidence="2">Beta-lactamase family protein</fullName>
    </submittedName>
</protein>
<evidence type="ECO:0000313" key="3">
    <source>
        <dbReference type="Proteomes" id="UP000318681"/>
    </source>
</evidence>
<dbReference type="InterPro" id="IPR050491">
    <property type="entry name" value="AmpC-like"/>
</dbReference>
<comment type="caution">
    <text evidence="2">The sequence shown here is derived from an EMBL/GenBank/DDBJ whole genome shotgun (WGS) entry which is preliminary data.</text>
</comment>
<feature type="domain" description="Beta-lactamase-related" evidence="1">
    <location>
        <begin position="29"/>
        <end position="351"/>
    </location>
</feature>
<dbReference type="PANTHER" id="PTHR46825">
    <property type="entry name" value="D-ALANYL-D-ALANINE-CARBOXYPEPTIDASE/ENDOPEPTIDASE AMPH"/>
    <property type="match status" value="1"/>
</dbReference>